<dbReference type="InterPro" id="IPR003593">
    <property type="entry name" value="AAA+_ATPase"/>
</dbReference>
<name>A0A0C5G6A7_9ACTN</name>
<evidence type="ECO:0000313" key="2">
    <source>
        <dbReference type="EMBL" id="AJP04230.1"/>
    </source>
</evidence>
<dbReference type="PATRIC" id="fig|477245.3.peg.5258"/>
<dbReference type="Pfam" id="PF00004">
    <property type="entry name" value="AAA"/>
    <property type="match status" value="1"/>
</dbReference>
<dbReference type="EMBL" id="CP010849">
    <property type="protein sequence ID" value="AJP04230.1"/>
    <property type="molecule type" value="Genomic_DNA"/>
</dbReference>
<evidence type="ECO:0000259" key="1">
    <source>
        <dbReference type="SMART" id="SM00382"/>
    </source>
</evidence>
<feature type="domain" description="AAA+ ATPase" evidence="1">
    <location>
        <begin position="122"/>
        <end position="254"/>
    </location>
</feature>
<dbReference type="InterPro" id="IPR050168">
    <property type="entry name" value="AAA_ATPase_domain"/>
</dbReference>
<dbReference type="Gene3D" id="3.40.50.300">
    <property type="entry name" value="P-loop containing nucleotide triphosphate hydrolases"/>
    <property type="match status" value="1"/>
</dbReference>
<accession>A0A0C5G6A7</accession>
<proteinExistence type="predicted"/>
<dbReference type="InterPro" id="IPR003959">
    <property type="entry name" value="ATPase_AAA_core"/>
</dbReference>
<dbReference type="InterPro" id="IPR027417">
    <property type="entry name" value="P-loop_NTPase"/>
</dbReference>
<evidence type="ECO:0000313" key="3">
    <source>
        <dbReference type="Proteomes" id="UP000032234"/>
    </source>
</evidence>
<keyword evidence="3" id="KW-1185">Reference proteome</keyword>
<dbReference type="Proteomes" id="UP000032234">
    <property type="component" value="Chromosome"/>
</dbReference>
<reference evidence="2 3" key="1">
    <citation type="submission" date="2015-02" db="EMBL/GenBank/DDBJ databases">
        <title>Genome sequence of thermotolerant Streptomyces cyaneogriseus subsp. Noncyanogenus NMWT1, the producer of nematocidal antibiotics nemadectin.</title>
        <authorList>
            <person name="Wang H."/>
            <person name="Li C."/>
            <person name="Xiang W."/>
            <person name="Wang X."/>
        </authorList>
    </citation>
    <scope>NUCLEOTIDE SEQUENCE [LARGE SCALE GENOMIC DNA]</scope>
    <source>
        <strain evidence="2 3">NMWT 1</strain>
    </source>
</reference>
<dbReference type="OrthoDB" id="9802352at2"/>
<dbReference type="STRING" id="477245.TU94_24920"/>
<dbReference type="KEGG" id="scw:TU94_24920"/>
<gene>
    <name evidence="2" type="ORF">TU94_24920</name>
</gene>
<dbReference type="SUPFAM" id="SSF52540">
    <property type="entry name" value="P-loop containing nucleoside triphosphate hydrolases"/>
    <property type="match status" value="1"/>
</dbReference>
<protein>
    <submittedName>
        <fullName evidence="2">ATPase AAA</fullName>
    </submittedName>
</protein>
<dbReference type="GO" id="GO:0016887">
    <property type="term" value="F:ATP hydrolysis activity"/>
    <property type="evidence" value="ECO:0007669"/>
    <property type="project" value="InterPro"/>
</dbReference>
<dbReference type="PANTHER" id="PTHR23077">
    <property type="entry name" value="AAA-FAMILY ATPASE"/>
    <property type="match status" value="1"/>
</dbReference>
<dbReference type="GO" id="GO:0005524">
    <property type="term" value="F:ATP binding"/>
    <property type="evidence" value="ECO:0007669"/>
    <property type="project" value="InterPro"/>
</dbReference>
<dbReference type="AlphaFoldDB" id="A0A0C5G6A7"/>
<dbReference type="SMART" id="SM00382">
    <property type="entry name" value="AAA"/>
    <property type="match status" value="1"/>
</dbReference>
<dbReference type="HOGENOM" id="CLU_000688_25_0_11"/>
<dbReference type="CDD" id="cd19481">
    <property type="entry name" value="RecA-like_protease"/>
    <property type="match status" value="1"/>
</dbReference>
<dbReference type="PANTHER" id="PTHR23077:SF198">
    <property type="entry name" value="ATP-DEPENDENT ZINC METALLOPROTEASE FTSH"/>
    <property type="match status" value="1"/>
</dbReference>
<dbReference type="RefSeq" id="WP_044384768.1">
    <property type="nucleotide sequence ID" value="NZ_CP010849.1"/>
</dbReference>
<organism evidence="2 3">
    <name type="scientific">Streptomyces cyaneogriseus subsp. noncyanogenus</name>
    <dbReference type="NCBI Taxonomy" id="477245"/>
    <lineage>
        <taxon>Bacteria</taxon>
        <taxon>Bacillati</taxon>
        <taxon>Actinomycetota</taxon>
        <taxon>Actinomycetes</taxon>
        <taxon>Kitasatosporales</taxon>
        <taxon>Streptomycetaceae</taxon>
        <taxon>Streptomyces</taxon>
    </lineage>
</organism>
<sequence>MAANAEHLKALVRAHAEANDDLFYSVALQVAAKSARQGQGKFAVELRELVETAQQKQSRASSRNAATPVVQPRGELTSLLTAGYPDTQLDDMTLDAGLRASLDRVLHEQRQRARLERFGFTPVHRILLSGPPGTGKSMTAAALAGELKLPLFTIRLDGLISRFMGETAAKLRLVFDAVAQTRAVYLFDEFDALGAERAAGNDVGEARRILNSFLLFLDEAPSESLVVAGTNHHQLLDRALFRRFDMIATYGPPTPEQAVEVMRRRLAGMDTGTVRWDAVTDSASGLSHAELVKAAEAAAKRAILAGRDVVDEQLLLEALSERHASHHA</sequence>